<dbReference type="GO" id="GO:0022857">
    <property type="term" value="F:transmembrane transporter activity"/>
    <property type="evidence" value="ECO:0007669"/>
    <property type="project" value="InterPro"/>
</dbReference>
<dbReference type="PANTHER" id="PTHR30558:SF7">
    <property type="entry name" value="TOL-PAL SYSTEM PROTEIN TOLR"/>
    <property type="match status" value="1"/>
</dbReference>
<keyword evidence="7 11" id="KW-1133">Transmembrane helix</keyword>
<evidence type="ECO:0000256" key="9">
    <source>
        <dbReference type="ARBA" id="ARBA00023306"/>
    </source>
</evidence>
<evidence type="ECO:0000256" key="1">
    <source>
        <dbReference type="ARBA" id="ARBA00004162"/>
    </source>
</evidence>
<dbReference type="HOGENOM" id="CLU_085305_1_3_4"/>
<evidence type="ECO:0000256" key="5">
    <source>
        <dbReference type="ARBA" id="ARBA00022618"/>
    </source>
</evidence>
<sequence>MAGTPLRSSMRGGRSRRSMADINVVPYIDVMLVLLVIFMVTAPLVAPSIVNLPTVGNASPQEQTPPVVVNIQASGKMSVRYKSDAGASQEDTMTKAELDDFIASRQADHPDQPVVIAADKTVQYDAVMTVMSDLKARGVKRVGLLVKSQ</sequence>
<dbReference type="NCBIfam" id="TIGR02801">
    <property type="entry name" value="tolR"/>
    <property type="match status" value="1"/>
</dbReference>
<dbReference type="Proteomes" id="UP000031838">
    <property type="component" value="Chromosome 1"/>
</dbReference>
<name>A0A0B6RPA7_BURPL</name>
<dbReference type="KEGG" id="bgp:BGL_1c06680"/>
<keyword evidence="10" id="KW-0653">Protein transport</keyword>
<evidence type="ECO:0000256" key="8">
    <source>
        <dbReference type="ARBA" id="ARBA00023136"/>
    </source>
</evidence>
<evidence type="ECO:0000256" key="7">
    <source>
        <dbReference type="ARBA" id="ARBA00022989"/>
    </source>
</evidence>
<dbReference type="PANTHER" id="PTHR30558">
    <property type="entry name" value="EXBD MEMBRANE COMPONENT OF PMF-DRIVEN MACROMOLECULE IMPORT SYSTEM"/>
    <property type="match status" value="1"/>
</dbReference>
<dbReference type="GO" id="GO:0005886">
    <property type="term" value="C:plasma membrane"/>
    <property type="evidence" value="ECO:0007669"/>
    <property type="project" value="UniProtKB-SubCell"/>
</dbReference>
<feature type="transmembrane region" description="Helical" evidence="11">
    <location>
        <begin position="24"/>
        <end position="46"/>
    </location>
</feature>
<dbReference type="Pfam" id="PF02472">
    <property type="entry name" value="ExbD"/>
    <property type="match status" value="1"/>
</dbReference>
<keyword evidence="13" id="KW-1185">Reference proteome</keyword>
<comment type="subcellular location">
    <subcellularLocation>
        <location evidence="1">Cell membrane</location>
        <topology evidence="1">Single-pass membrane protein</topology>
    </subcellularLocation>
    <subcellularLocation>
        <location evidence="10">Cell membrane</location>
        <topology evidence="10">Single-pass type II membrane protein</topology>
    </subcellularLocation>
</comment>
<evidence type="ECO:0000256" key="11">
    <source>
        <dbReference type="SAM" id="Phobius"/>
    </source>
</evidence>
<keyword evidence="9" id="KW-0131">Cell cycle</keyword>
<organism evidence="12 13">
    <name type="scientific">Burkholderia plantarii</name>
    <dbReference type="NCBI Taxonomy" id="41899"/>
    <lineage>
        <taxon>Bacteria</taxon>
        <taxon>Pseudomonadati</taxon>
        <taxon>Pseudomonadota</taxon>
        <taxon>Betaproteobacteria</taxon>
        <taxon>Burkholderiales</taxon>
        <taxon>Burkholderiaceae</taxon>
        <taxon>Burkholderia</taxon>
    </lineage>
</organism>
<evidence type="ECO:0000313" key="12">
    <source>
        <dbReference type="EMBL" id="AJK45203.1"/>
    </source>
</evidence>
<keyword evidence="10" id="KW-0813">Transport</keyword>
<accession>A0A0B6RPA7</accession>
<reference evidence="12 13" key="2">
    <citation type="journal article" date="2016" name="Appl. Microbiol. Biotechnol.">
        <title>Mutations improving production and secretion of extracellular lipase by Burkholderia glumae PG1.</title>
        <authorList>
            <person name="Knapp A."/>
            <person name="Voget S."/>
            <person name="Gao R."/>
            <person name="Zaburannyi N."/>
            <person name="Krysciak D."/>
            <person name="Breuer M."/>
            <person name="Hauer B."/>
            <person name="Streit W.R."/>
            <person name="Muller R."/>
            <person name="Daniel R."/>
            <person name="Jaeger K.E."/>
        </authorList>
    </citation>
    <scope>NUCLEOTIDE SEQUENCE [LARGE SCALE GENOMIC DNA]</scope>
    <source>
        <strain evidence="12 13">PG1</strain>
    </source>
</reference>
<evidence type="ECO:0000256" key="10">
    <source>
        <dbReference type="RuleBase" id="RU003879"/>
    </source>
</evidence>
<reference evidence="13" key="1">
    <citation type="submission" date="2011-03" db="EMBL/GenBank/DDBJ databases">
        <authorList>
            <person name="Voget S."/>
            <person name="Streit W.R."/>
            <person name="Jaeger K.E."/>
            <person name="Daniel R."/>
        </authorList>
    </citation>
    <scope>NUCLEOTIDE SEQUENCE [LARGE SCALE GENOMIC DNA]</scope>
    <source>
        <strain evidence="13">PG1</strain>
    </source>
</reference>
<dbReference type="GO" id="GO:0051301">
    <property type="term" value="P:cell division"/>
    <property type="evidence" value="ECO:0007669"/>
    <property type="project" value="UniProtKB-KW"/>
</dbReference>
<keyword evidence="3" id="KW-1003">Cell membrane</keyword>
<dbReference type="AlphaFoldDB" id="A0A0B6RPA7"/>
<dbReference type="GO" id="GO:0015031">
    <property type="term" value="P:protein transport"/>
    <property type="evidence" value="ECO:0007669"/>
    <property type="project" value="UniProtKB-KW"/>
</dbReference>
<keyword evidence="4" id="KW-0997">Cell inner membrane</keyword>
<dbReference type="InterPro" id="IPR003400">
    <property type="entry name" value="ExbD"/>
</dbReference>
<evidence type="ECO:0000256" key="6">
    <source>
        <dbReference type="ARBA" id="ARBA00022692"/>
    </source>
</evidence>
<protein>
    <submittedName>
        <fullName evidence="12">Biopolymer transport protein TolR</fullName>
    </submittedName>
</protein>
<dbReference type="InterPro" id="IPR014168">
    <property type="entry name" value="Tol-Pal_TolR"/>
</dbReference>
<evidence type="ECO:0000313" key="13">
    <source>
        <dbReference type="Proteomes" id="UP000031838"/>
    </source>
</evidence>
<keyword evidence="8 11" id="KW-0472">Membrane</keyword>
<gene>
    <name evidence="12" type="primary">tolR</name>
    <name evidence="12" type="ORF">BGL_1c06680</name>
</gene>
<keyword evidence="5" id="KW-0132">Cell division</keyword>
<dbReference type="KEGG" id="bpla:bpln_1g06580"/>
<keyword evidence="6 10" id="KW-0812">Transmembrane</keyword>
<dbReference type="OrthoDB" id="9798629at2"/>
<dbReference type="Gene3D" id="3.30.420.270">
    <property type="match status" value="1"/>
</dbReference>
<evidence type="ECO:0000256" key="3">
    <source>
        <dbReference type="ARBA" id="ARBA00022475"/>
    </source>
</evidence>
<dbReference type="RefSeq" id="WP_042623970.1">
    <property type="nucleotide sequence ID" value="NZ_BSTO01000024.1"/>
</dbReference>
<evidence type="ECO:0000256" key="4">
    <source>
        <dbReference type="ARBA" id="ARBA00022519"/>
    </source>
</evidence>
<dbReference type="EMBL" id="CP002580">
    <property type="protein sequence ID" value="AJK45203.1"/>
    <property type="molecule type" value="Genomic_DNA"/>
</dbReference>
<evidence type="ECO:0000256" key="2">
    <source>
        <dbReference type="ARBA" id="ARBA00005811"/>
    </source>
</evidence>
<proteinExistence type="inferred from homology"/>
<comment type="similarity">
    <text evidence="2 10">Belongs to the ExbD/TolR family.</text>
</comment>